<dbReference type="EMBL" id="BSNM01000015">
    <property type="protein sequence ID" value="GLQ32129.1"/>
    <property type="molecule type" value="Genomic_DNA"/>
</dbReference>
<evidence type="ECO:0000313" key="2">
    <source>
        <dbReference type="EMBL" id="GLQ32129.1"/>
    </source>
</evidence>
<evidence type="ECO:0008006" key="4">
    <source>
        <dbReference type="Google" id="ProtNLM"/>
    </source>
</evidence>
<keyword evidence="3" id="KW-1185">Reference proteome</keyword>
<dbReference type="SUPFAM" id="SSF53850">
    <property type="entry name" value="Periplasmic binding protein-like II"/>
    <property type="match status" value="1"/>
</dbReference>
<comment type="caution">
    <text evidence="2">The sequence shown here is derived from an EMBL/GenBank/DDBJ whole genome shotgun (WGS) entry which is preliminary data.</text>
</comment>
<accession>A0AA37W8K4</accession>
<feature type="signal peptide" evidence="1">
    <location>
        <begin position="1"/>
        <end position="21"/>
    </location>
</feature>
<feature type="chain" id="PRO_5041467010" description="Solute-binding protein family 3/N-terminal domain-containing protein" evidence="1">
    <location>
        <begin position="22"/>
        <end position="295"/>
    </location>
</feature>
<reference evidence="2" key="1">
    <citation type="journal article" date="2014" name="Int. J. Syst. Evol. Microbiol.">
        <title>Complete genome sequence of Corynebacterium casei LMG S-19264T (=DSM 44701T), isolated from a smear-ripened cheese.</title>
        <authorList>
            <consortium name="US DOE Joint Genome Institute (JGI-PGF)"/>
            <person name="Walter F."/>
            <person name="Albersmeier A."/>
            <person name="Kalinowski J."/>
            <person name="Ruckert C."/>
        </authorList>
    </citation>
    <scope>NUCLEOTIDE SEQUENCE</scope>
    <source>
        <strain evidence="2">NBRC 110071</strain>
    </source>
</reference>
<evidence type="ECO:0000313" key="3">
    <source>
        <dbReference type="Proteomes" id="UP001161389"/>
    </source>
</evidence>
<sequence>MGVKVVRLFLFLVLFSFGLQAAPVTVIRHVPPEEGVDIRKLYFKDLLVLALEKSKKKYGEYLLDQVSTPMYQARAFKSLEQNQIDVVWSMTSNQREEQAQAVYIPLMKGLLGYRVFIIHRDKRDLFNNVGSLQDLADLSAIQGHDWPDTKILRHNGLKVITDFKYLAIFDHIDRGRYDYFPRGVLEAWEELASTKHNHLMVDPNILLVYPAPVYFFVRKGDDALAERLAFGLKQAHEDGSFDHLLFSHPVHKEAFKKLAVSHRQVFYLSNPLLSDKTPLNEASYWLSVEQLTGMK</sequence>
<protein>
    <recommendedName>
        <fullName evidence="4">Solute-binding protein family 3/N-terminal domain-containing protein</fullName>
    </recommendedName>
</protein>
<dbReference type="Gene3D" id="3.40.190.10">
    <property type="entry name" value="Periplasmic binding protein-like II"/>
    <property type="match status" value="2"/>
</dbReference>
<dbReference type="AlphaFoldDB" id="A0AA37W8K4"/>
<dbReference type="Proteomes" id="UP001161389">
    <property type="component" value="Unassembled WGS sequence"/>
</dbReference>
<proteinExistence type="predicted"/>
<keyword evidence="1" id="KW-0732">Signal</keyword>
<organism evidence="2 3">
    <name type="scientific">Litoribrevibacter albus</name>
    <dbReference type="NCBI Taxonomy" id="1473156"/>
    <lineage>
        <taxon>Bacteria</taxon>
        <taxon>Pseudomonadati</taxon>
        <taxon>Pseudomonadota</taxon>
        <taxon>Gammaproteobacteria</taxon>
        <taxon>Oceanospirillales</taxon>
        <taxon>Oceanospirillaceae</taxon>
        <taxon>Litoribrevibacter</taxon>
    </lineage>
</organism>
<reference evidence="2" key="2">
    <citation type="submission" date="2023-01" db="EMBL/GenBank/DDBJ databases">
        <title>Draft genome sequence of Litoribrevibacter albus strain NBRC 110071.</title>
        <authorList>
            <person name="Sun Q."/>
            <person name="Mori K."/>
        </authorList>
    </citation>
    <scope>NUCLEOTIDE SEQUENCE</scope>
    <source>
        <strain evidence="2">NBRC 110071</strain>
    </source>
</reference>
<evidence type="ECO:0000256" key="1">
    <source>
        <dbReference type="SAM" id="SignalP"/>
    </source>
</evidence>
<gene>
    <name evidence="2" type="ORF">GCM10007876_26080</name>
</gene>
<name>A0AA37W8K4_9GAMM</name>